<feature type="compositionally biased region" description="Basic and acidic residues" evidence="5">
    <location>
        <begin position="414"/>
        <end position="424"/>
    </location>
</feature>
<organism evidence="7 8">
    <name type="scientific">Pseudooceanicola lipolyticus</name>
    <dbReference type="NCBI Taxonomy" id="2029104"/>
    <lineage>
        <taxon>Bacteria</taxon>
        <taxon>Pseudomonadati</taxon>
        <taxon>Pseudomonadota</taxon>
        <taxon>Alphaproteobacteria</taxon>
        <taxon>Rhodobacterales</taxon>
        <taxon>Paracoccaceae</taxon>
        <taxon>Pseudooceanicola</taxon>
    </lineage>
</organism>
<keyword evidence="3 7" id="KW-0418">Kinase</keyword>
<keyword evidence="2" id="KW-0547">Nucleotide-binding</keyword>
<dbReference type="SUPFAM" id="SSF56112">
    <property type="entry name" value="Protein kinase-like (PK-like)"/>
    <property type="match status" value="1"/>
</dbReference>
<dbReference type="PANTHER" id="PTHR43289">
    <property type="entry name" value="MITOGEN-ACTIVATED PROTEIN KINASE KINASE KINASE 20-RELATED"/>
    <property type="match status" value="1"/>
</dbReference>
<dbReference type="InterPro" id="IPR011009">
    <property type="entry name" value="Kinase-like_dom_sf"/>
</dbReference>
<gene>
    <name evidence="7" type="ORF">CVM52_16505</name>
</gene>
<feature type="region of interest" description="Disordered" evidence="5">
    <location>
        <begin position="335"/>
        <end position="367"/>
    </location>
</feature>
<dbReference type="Gene3D" id="1.10.510.10">
    <property type="entry name" value="Transferase(Phosphotransferase) domain 1"/>
    <property type="match status" value="1"/>
</dbReference>
<feature type="region of interest" description="Disordered" evidence="5">
    <location>
        <begin position="389"/>
        <end position="431"/>
    </location>
</feature>
<dbReference type="InterPro" id="IPR008266">
    <property type="entry name" value="Tyr_kinase_AS"/>
</dbReference>
<dbReference type="PANTHER" id="PTHR43289:SF6">
    <property type="entry name" value="SERINE_THREONINE-PROTEIN KINASE NEKL-3"/>
    <property type="match status" value="1"/>
</dbReference>
<evidence type="ECO:0000313" key="8">
    <source>
        <dbReference type="Proteomes" id="UP000231553"/>
    </source>
</evidence>
<comment type="caution">
    <text evidence="7">The sequence shown here is derived from an EMBL/GenBank/DDBJ whole genome shotgun (WGS) entry which is preliminary data.</text>
</comment>
<dbReference type="Gene3D" id="3.30.200.20">
    <property type="entry name" value="Phosphorylase Kinase, domain 1"/>
    <property type="match status" value="1"/>
</dbReference>
<reference evidence="7 8" key="1">
    <citation type="journal article" date="2018" name="Int. J. Syst. Evol. Microbiol.">
        <title>Pseudooceanicola lipolyticus sp. nov., a marine alphaproteobacterium, reclassification of Oceanicola flagellatus as Pseudooceanicola flagellatus comb. nov. and emended description of the genus Pseudooceanicola.</title>
        <authorList>
            <person name="Huang M.-M."/>
            <person name="Guo L.-L."/>
            <person name="Wu Y.-H."/>
            <person name="Lai Q.-L."/>
            <person name="Shao Z.-Z."/>
            <person name="Wang C.-S."/>
            <person name="Wu M."/>
            <person name="Xu X.-W."/>
        </authorList>
    </citation>
    <scope>NUCLEOTIDE SEQUENCE [LARGE SCALE GENOMIC DNA]</scope>
    <source>
        <strain evidence="7 8">157</strain>
    </source>
</reference>
<evidence type="ECO:0000256" key="5">
    <source>
        <dbReference type="SAM" id="MobiDB-lite"/>
    </source>
</evidence>
<accession>A0A2M8IYE8</accession>
<dbReference type="PROSITE" id="PS00109">
    <property type="entry name" value="PROTEIN_KINASE_TYR"/>
    <property type="match status" value="1"/>
</dbReference>
<dbReference type="AlphaFoldDB" id="A0A2M8IYE8"/>
<dbReference type="GO" id="GO:0004674">
    <property type="term" value="F:protein serine/threonine kinase activity"/>
    <property type="evidence" value="ECO:0007669"/>
    <property type="project" value="UniProtKB-KW"/>
</dbReference>
<dbReference type="Proteomes" id="UP000231553">
    <property type="component" value="Unassembled WGS sequence"/>
</dbReference>
<dbReference type="CDD" id="cd14014">
    <property type="entry name" value="STKc_PknB_like"/>
    <property type="match status" value="1"/>
</dbReference>
<keyword evidence="7" id="KW-0723">Serine/threonine-protein kinase</keyword>
<evidence type="ECO:0000256" key="2">
    <source>
        <dbReference type="ARBA" id="ARBA00022741"/>
    </source>
</evidence>
<name>A0A2M8IYE8_9RHOB</name>
<feature type="domain" description="Protein kinase" evidence="6">
    <location>
        <begin position="26"/>
        <end position="305"/>
    </location>
</feature>
<dbReference type="GO" id="GO:0005524">
    <property type="term" value="F:ATP binding"/>
    <property type="evidence" value="ECO:0007669"/>
    <property type="project" value="UniProtKB-KW"/>
</dbReference>
<evidence type="ECO:0000256" key="4">
    <source>
        <dbReference type="ARBA" id="ARBA00022840"/>
    </source>
</evidence>
<proteinExistence type="predicted"/>
<sequence length="450" mass="50278">MDSTARNDENQMDELEAGVSLLRGQYRIKDYMVRGGFGITYKAVDSLDREFVIKECFPGALCRRSGRSVQPLSPDVAPQFNGVLRHFLKEARRVAQLDHRNIVRVHQVFEENDTAYMVMEVVHGDDLLTIVQDDPERLSRALLHKLLKDALAAISYIHGLNILHRDISPDNLLLDARNHLTLIDFGAAREQVSRDNRAISALLSVKDGYSPHEFYLTDSPQTPASDLYSLGATFYHLITGEAPPDSQERVARLASEGEDPFVPLSGGNWDFDKDFLASIDRALAVRPQDRFESAEAWSRQLDARLRGGHRGAAAAEAPPQVEAGLQSTISRLVEDTNKDVTQGLPGQADRYGGPRRRKPKAEPEEPEVKQLVDIFGNPVKNVDAWLREQDGGAPTQPKRVRGNPKTPPQRRVSRKADGTEERRVSRSSIGRFFSACLPARKEQIVPPLQN</sequence>
<evidence type="ECO:0000313" key="7">
    <source>
        <dbReference type="EMBL" id="PJE35557.1"/>
    </source>
</evidence>
<keyword evidence="4" id="KW-0067">ATP-binding</keyword>
<protein>
    <submittedName>
        <fullName evidence="7">Serine/threonine protein kinase</fullName>
    </submittedName>
</protein>
<evidence type="ECO:0000259" key="6">
    <source>
        <dbReference type="PROSITE" id="PS50011"/>
    </source>
</evidence>
<keyword evidence="8" id="KW-1185">Reference proteome</keyword>
<keyword evidence="1" id="KW-0808">Transferase</keyword>
<dbReference type="InterPro" id="IPR000719">
    <property type="entry name" value="Prot_kinase_dom"/>
</dbReference>
<dbReference type="PROSITE" id="PS50011">
    <property type="entry name" value="PROTEIN_KINASE_DOM"/>
    <property type="match status" value="1"/>
</dbReference>
<dbReference type="EMBL" id="PGTB01000084">
    <property type="protein sequence ID" value="PJE35557.1"/>
    <property type="molecule type" value="Genomic_DNA"/>
</dbReference>
<evidence type="ECO:0000256" key="3">
    <source>
        <dbReference type="ARBA" id="ARBA00022777"/>
    </source>
</evidence>
<evidence type="ECO:0000256" key="1">
    <source>
        <dbReference type="ARBA" id="ARBA00022679"/>
    </source>
</evidence>
<dbReference type="Pfam" id="PF00069">
    <property type="entry name" value="Pkinase"/>
    <property type="match status" value="1"/>
</dbReference>